<organism evidence="1 2">
    <name type="scientific">Macrolepiota fuliginosa MF-IS2</name>
    <dbReference type="NCBI Taxonomy" id="1400762"/>
    <lineage>
        <taxon>Eukaryota</taxon>
        <taxon>Fungi</taxon>
        <taxon>Dikarya</taxon>
        <taxon>Basidiomycota</taxon>
        <taxon>Agaricomycotina</taxon>
        <taxon>Agaricomycetes</taxon>
        <taxon>Agaricomycetidae</taxon>
        <taxon>Agaricales</taxon>
        <taxon>Agaricineae</taxon>
        <taxon>Agaricaceae</taxon>
        <taxon>Macrolepiota</taxon>
    </lineage>
</organism>
<evidence type="ECO:0000313" key="2">
    <source>
        <dbReference type="Proteomes" id="UP000807342"/>
    </source>
</evidence>
<comment type="caution">
    <text evidence="1">The sequence shown here is derived from an EMBL/GenBank/DDBJ whole genome shotgun (WGS) entry which is preliminary data.</text>
</comment>
<proteinExistence type="predicted"/>
<reference evidence="1" key="1">
    <citation type="submission" date="2020-11" db="EMBL/GenBank/DDBJ databases">
        <authorList>
            <consortium name="DOE Joint Genome Institute"/>
            <person name="Ahrendt S."/>
            <person name="Riley R."/>
            <person name="Andreopoulos W."/>
            <person name="Labutti K."/>
            <person name="Pangilinan J."/>
            <person name="Ruiz-Duenas F.J."/>
            <person name="Barrasa J.M."/>
            <person name="Sanchez-Garcia M."/>
            <person name="Camarero S."/>
            <person name="Miyauchi S."/>
            <person name="Serrano A."/>
            <person name="Linde D."/>
            <person name="Babiker R."/>
            <person name="Drula E."/>
            <person name="Ayuso-Fernandez I."/>
            <person name="Pacheco R."/>
            <person name="Padilla G."/>
            <person name="Ferreira P."/>
            <person name="Barriuso J."/>
            <person name="Kellner H."/>
            <person name="Castanera R."/>
            <person name="Alfaro M."/>
            <person name="Ramirez L."/>
            <person name="Pisabarro A.G."/>
            <person name="Kuo A."/>
            <person name="Tritt A."/>
            <person name="Lipzen A."/>
            <person name="He G."/>
            <person name="Yan M."/>
            <person name="Ng V."/>
            <person name="Cullen D."/>
            <person name="Martin F."/>
            <person name="Rosso M.-N."/>
            <person name="Henrissat B."/>
            <person name="Hibbett D."/>
            <person name="Martinez A.T."/>
            <person name="Grigoriev I.V."/>
        </authorList>
    </citation>
    <scope>NUCLEOTIDE SEQUENCE</scope>
    <source>
        <strain evidence="1">MF-IS2</strain>
    </source>
</reference>
<accession>A0A9P6BUT1</accession>
<keyword evidence="2" id="KW-1185">Reference proteome</keyword>
<name>A0A9P6BUT1_9AGAR</name>
<sequence length="89" mass="10675">MGPAYWKPQNFTRTIPRSWRPRIIRSQPRFSLFSFLRQKLFRGKLSTLDRKRYVIGNGSNKVFLVPQVVSEGRVEFFFRTYPDALEFED</sequence>
<gene>
    <name evidence="1" type="ORF">P691DRAFT_801675</name>
</gene>
<dbReference type="EMBL" id="MU152361">
    <property type="protein sequence ID" value="KAF9440646.1"/>
    <property type="molecule type" value="Genomic_DNA"/>
</dbReference>
<evidence type="ECO:0000313" key="1">
    <source>
        <dbReference type="EMBL" id="KAF9440646.1"/>
    </source>
</evidence>
<protein>
    <submittedName>
        <fullName evidence="1">Uncharacterized protein</fullName>
    </submittedName>
</protein>
<dbReference type="Proteomes" id="UP000807342">
    <property type="component" value="Unassembled WGS sequence"/>
</dbReference>
<dbReference type="AlphaFoldDB" id="A0A9P6BUT1"/>